<comment type="catalytic activity">
    <reaction evidence="11">
        <text>a CDP-1,2-diacyl-sn-glycerol + myo-inositol = a 1,2-diacyl-sn-glycero-3-phospho-(1D-myo-inositol) + CMP + H(+)</text>
        <dbReference type="Rhea" id="RHEA:11580"/>
        <dbReference type="ChEBI" id="CHEBI:15378"/>
        <dbReference type="ChEBI" id="CHEBI:17268"/>
        <dbReference type="ChEBI" id="CHEBI:57880"/>
        <dbReference type="ChEBI" id="CHEBI:58332"/>
        <dbReference type="ChEBI" id="CHEBI:60377"/>
        <dbReference type="EC" id="2.7.8.11"/>
    </reaction>
</comment>
<dbReference type="PANTHER" id="PTHR15362:SF4">
    <property type="entry name" value="CDP-DIACYLGLYCEROL--INOSITOL 3-PHOSPHATIDYLTRANSFERASE"/>
    <property type="match status" value="1"/>
</dbReference>
<keyword evidence="5 12" id="KW-0812">Transmembrane</keyword>
<evidence type="ECO:0000256" key="1">
    <source>
        <dbReference type="ARBA" id="ARBA00004141"/>
    </source>
</evidence>
<proteinExistence type="inferred from homology"/>
<comment type="similarity">
    <text evidence="2 11">Belongs to the CDP-alcohol phosphatidyltransferase class-I family.</text>
</comment>
<sequence>MPTDYIVATIMYLLSLLLDEFDGNAARYFNQCASPGFSIVLIGDFHTKVTGMLLISLRGVNCRFWPVSLSVSGMEVTIFAYSGITSGCTRFGSMLDMLTDRCVTTALLVILGLFYPKYIFIFQMLICLDIASHWIHVQSSLLKGGASHKDVDNNTILRIYYESRMVLFIMGVGNELFFCMLYLLHFTSGPILSVGGVKFSALVAFAWLTLPICFLKQVVSIIQLIVACINTARLDESERERVNK</sequence>
<feature type="transmembrane region" description="Helical" evidence="12">
    <location>
        <begin position="204"/>
        <end position="229"/>
    </location>
</feature>
<keyword evidence="3 11" id="KW-0444">Lipid biosynthesis</keyword>
<evidence type="ECO:0000256" key="3">
    <source>
        <dbReference type="ARBA" id="ARBA00022516"/>
    </source>
</evidence>
<dbReference type="Gene3D" id="1.20.120.1760">
    <property type="match status" value="1"/>
</dbReference>
<evidence type="ECO:0000256" key="11">
    <source>
        <dbReference type="PIRNR" id="PIRNR000848"/>
    </source>
</evidence>
<feature type="transmembrane region" description="Helical" evidence="12">
    <location>
        <begin position="165"/>
        <end position="184"/>
    </location>
</feature>
<dbReference type="EMBL" id="CALNXK010000016">
    <property type="protein sequence ID" value="CAH3103830.1"/>
    <property type="molecule type" value="Genomic_DNA"/>
</dbReference>
<comment type="caution">
    <text evidence="14">The sequence shown here is derived from an EMBL/GenBank/DDBJ whole genome shotgun (WGS) entry which is preliminary data.</text>
</comment>
<evidence type="ECO:0000256" key="8">
    <source>
        <dbReference type="ARBA" id="ARBA00023136"/>
    </source>
</evidence>
<evidence type="ECO:0000256" key="6">
    <source>
        <dbReference type="ARBA" id="ARBA00022989"/>
    </source>
</evidence>
<organism evidence="14 15">
    <name type="scientific">Porites lobata</name>
    <dbReference type="NCBI Taxonomy" id="104759"/>
    <lineage>
        <taxon>Eukaryota</taxon>
        <taxon>Metazoa</taxon>
        <taxon>Cnidaria</taxon>
        <taxon>Anthozoa</taxon>
        <taxon>Hexacorallia</taxon>
        <taxon>Scleractinia</taxon>
        <taxon>Fungiina</taxon>
        <taxon>Poritidae</taxon>
        <taxon>Porites</taxon>
    </lineage>
</organism>
<evidence type="ECO:0000313" key="15">
    <source>
        <dbReference type="Proteomes" id="UP001159405"/>
    </source>
</evidence>
<evidence type="ECO:0000256" key="10">
    <source>
        <dbReference type="ARBA" id="ARBA00023264"/>
    </source>
</evidence>
<keyword evidence="10 11" id="KW-1208">Phospholipid metabolism</keyword>
<dbReference type="InterPro" id="IPR014387">
    <property type="entry name" value="CDP_diag_ino_3_P_euk"/>
</dbReference>
<evidence type="ECO:0000256" key="4">
    <source>
        <dbReference type="ARBA" id="ARBA00022679"/>
    </source>
</evidence>
<dbReference type="PIRSF" id="PIRSF000848">
    <property type="entry name" value="CDP_diag_ino_3_P"/>
    <property type="match status" value="1"/>
</dbReference>
<dbReference type="Proteomes" id="UP001159405">
    <property type="component" value="Unassembled WGS sequence"/>
</dbReference>
<name>A0ABN8NFI8_9CNID</name>
<keyword evidence="6 12" id="KW-1133">Transmembrane helix</keyword>
<keyword evidence="9 11" id="KW-0594">Phospholipid biosynthesis</keyword>
<feature type="transmembrane region" description="Helical" evidence="12">
    <location>
        <begin position="64"/>
        <end position="84"/>
    </location>
</feature>
<evidence type="ECO:0000256" key="9">
    <source>
        <dbReference type="ARBA" id="ARBA00023209"/>
    </source>
</evidence>
<feature type="signal peptide" evidence="13">
    <location>
        <begin position="1"/>
        <end position="26"/>
    </location>
</feature>
<evidence type="ECO:0000256" key="5">
    <source>
        <dbReference type="ARBA" id="ARBA00022692"/>
    </source>
</evidence>
<keyword evidence="8 11" id="KW-0472">Membrane</keyword>
<dbReference type="InterPro" id="IPR043130">
    <property type="entry name" value="CDP-OH_PTrfase_TM_dom"/>
</dbReference>
<keyword evidence="7 11" id="KW-0443">Lipid metabolism</keyword>
<keyword evidence="13" id="KW-0732">Signal</keyword>
<dbReference type="EC" id="2.7.8.11" evidence="11"/>
<feature type="transmembrane region" description="Helical" evidence="12">
    <location>
        <begin position="104"/>
        <end position="128"/>
    </location>
</feature>
<feature type="chain" id="PRO_5047360433" description="CDP-diacylglycerol--inositol 3-phosphatidyltransferase" evidence="13">
    <location>
        <begin position="27"/>
        <end position="244"/>
    </location>
</feature>
<comment type="subcellular location">
    <subcellularLocation>
        <location evidence="1">Membrane</location>
        <topology evidence="1">Multi-pass membrane protein</topology>
    </subcellularLocation>
</comment>
<protein>
    <recommendedName>
        <fullName evidence="11">CDP-diacylglycerol--inositol 3-phosphatidyltransferase</fullName>
        <ecNumber evidence="11">2.7.8.11</ecNumber>
    </recommendedName>
</protein>
<evidence type="ECO:0000256" key="7">
    <source>
        <dbReference type="ARBA" id="ARBA00023098"/>
    </source>
</evidence>
<accession>A0ABN8NFI8</accession>
<keyword evidence="15" id="KW-1185">Reference proteome</keyword>
<dbReference type="PANTHER" id="PTHR15362">
    <property type="entry name" value="PHOSPHATIDYLINOSITOL SYNTHASE"/>
    <property type="match status" value="1"/>
</dbReference>
<evidence type="ECO:0000256" key="13">
    <source>
        <dbReference type="SAM" id="SignalP"/>
    </source>
</evidence>
<evidence type="ECO:0000313" key="14">
    <source>
        <dbReference type="EMBL" id="CAH3103830.1"/>
    </source>
</evidence>
<evidence type="ECO:0000256" key="2">
    <source>
        <dbReference type="ARBA" id="ARBA00010441"/>
    </source>
</evidence>
<keyword evidence="4 11" id="KW-0808">Transferase</keyword>
<evidence type="ECO:0000256" key="12">
    <source>
        <dbReference type="SAM" id="Phobius"/>
    </source>
</evidence>
<gene>
    <name evidence="14" type="ORF">PLOB_00011423</name>
</gene>
<reference evidence="14 15" key="1">
    <citation type="submission" date="2022-05" db="EMBL/GenBank/DDBJ databases">
        <authorList>
            <consortium name="Genoscope - CEA"/>
            <person name="William W."/>
        </authorList>
    </citation>
    <scope>NUCLEOTIDE SEQUENCE [LARGE SCALE GENOMIC DNA]</scope>
</reference>